<dbReference type="Proteomes" id="UP001164965">
    <property type="component" value="Chromosome"/>
</dbReference>
<proteinExistence type="predicted"/>
<dbReference type="InterPro" id="IPR010985">
    <property type="entry name" value="Ribbon_hlx_hlx"/>
</dbReference>
<protein>
    <submittedName>
        <fullName evidence="1">Uncharacterized protein</fullName>
    </submittedName>
</protein>
<dbReference type="EMBL" id="CP110615">
    <property type="protein sequence ID" value="UZJ26076.1"/>
    <property type="molecule type" value="Genomic_DNA"/>
</dbReference>
<organism evidence="1 2">
    <name type="scientific">Rhodococcus antarcticus</name>
    <dbReference type="NCBI Taxonomy" id="2987751"/>
    <lineage>
        <taxon>Bacteria</taxon>
        <taxon>Bacillati</taxon>
        <taxon>Actinomycetota</taxon>
        <taxon>Actinomycetes</taxon>
        <taxon>Mycobacteriales</taxon>
        <taxon>Nocardiaceae</taxon>
        <taxon>Rhodococcus</taxon>
    </lineage>
</organism>
<reference evidence="1" key="1">
    <citation type="submission" date="2022-10" db="EMBL/GenBank/DDBJ databases">
        <title>Rhodococcus sp.75.</title>
        <authorList>
            <person name="Sun M."/>
        </authorList>
    </citation>
    <scope>NUCLEOTIDE SEQUENCE</scope>
    <source>
        <strain evidence="1">75</strain>
    </source>
</reference>
<evidence type="ECO:0000313" key="2">
    <source>
        <dbReference type="Proteomes" id="UP001164965"/>
    </source>
</evidence>
<keyword evidence="2" id="KW-1185">Reference proteome</keyword>
<accession>A0ABY6P425</accession>
<evidence type="ECO:0000313" key="1">
    <source>
        <dbReference type="EMBL" id="UZJ26076.1"/>
    </source>
</evidence>
<dbReference type="RefSeq" id="WP_265384180.1">
    <property type="nucleotide sequence ID" value="NZ_CP110615.1"/>
</dbReference>
<name>A0ABY6P425_9NOCA</name>
<dbReference type="SUPFAM" id="SSF47598">
    <property type="entry name" value="Ribbon-helix-helix"/>
    <property type="match status" value="1"/>
</dbReference>
<gene>
    <name evidence="1" type="ORF">RHODO2019_06495</name>
</gene>
<sequence>MAMNLRLTDEDTEALRIYATVHSTSMQQAAIDGIRQMLHGERRARLIRHILDEDRELLHRLAQ</sequence>